<name>A0A9W9WPH7_9EURO</name>
<organism evidence="1 2">
    <name type="scientific">Penicillium desertorum</name>
    <dbReference type="NCBI Taxonomy" id="1303715"/>
    <lineage>
        <taxon>Eukaryota</taxon>
        <taxon>Fungi</taxon>
        <taxon>Dikarya</taxon>
        <taxon>Ascomycota</taxon>
        <taxon>Pezizomycotina</taxon>
        <taxon>Eurotiomycetes</taxon>
        <taxon>Eurotiomycetidae</taxon>
        <taxon>Eurotiales</taxon>
        <taxon>Aspergillaceae</taxon>
        <taxon>Penicillium</taxon>
    </lineage>
</organism>
<protein>
    <submittedName>
        <fullName evidence="1">Uncharacterized protein</fullName>
    </submittedName>
</protein>
<reference evidence="1" key="1">
    <citation type="submission" date="2022-12" db="EMBL/GenBank/DDBJ databases">
        <authorList>
            <person name="Petersen C."/>
        </authorList>
    </citation>
    <scope>NUCLEOTIDE SEQUENCE</scope>
    <source>
        <strain evidence="1">IBT 17660</strain>
    </source>
</reference>
<dbReference type="AlphaFoldDB" id="A0A9W9WPH7"/>
<sequence>MGGHRWRPPYRLVIAPYYTPTYGLRSRPHQTIITTIITNPHHQPSLSTLTINTHRQPSLSTLTIDPHRQPSPSTLTLSLILNYSSITLNTRHPRYL</sequence>
<evidence type="ECO:0000313" key="1">
    <source>
        <dbReference type="EMBL" id="KAJ5470973.1"/>
    </source>
</evidence>
<reference evidence="1" key="2">
    <citation type="journal article" date="2023" name="IMA Fungus">
        <title>Comparative genomic study of the Penicillium genus elucidates a diverse pangenome and 15 lateral gene transfer events.</title>
        <authorList>
            <person name="Petersen C."/>
            <person name="Sorensen T."/>
            <person name="Nielsen M.R."/>
            <person name="Sondergaard T.E."/>
            <person name="Sorensen J.L."/>
            <person name="Fitzpatrick D.A."/>
            <person name="Frisvad J.C."/>
            <person name="Nielsen K.L."/>
        </authorList>
    </citation>
    <scope>NUCLEOTIDE SEQUENCE</scope>
    <source>
        <strain evidence="1">IBT 17660</strain>
    </source>
</reference>
<dbReference type="EMBL" id="JAPWDO010000005">
    <property type="protein sequence ID" value="KAJ5470973.1"/>
    <property type="molecule type" value="Genomic_DNA"/>
</dbReference>
<proteinExistence type="predicted"/>
<accession>A0A9W9WPH7</accession>
<evidence type="ECO:0000313" key="2">
    <source>
        <dbReference type="Proteomes" id="UP001147760"/>
    </source>
</evidence>
<comment type="caution">
    <text evidence="1">The sequence shown here is derived from an EMBL/GenBank/DDBJ whole genome shotgun (WGS) entry which is preliminary data.</text>
</comment>
<gene>
    <name evidence="1" type="ORF">N7530_008330</name>
</gene>
<keyword evidence="2" id="KW-1185">Reference proteome</keyword>
<dbReference type="Proteomes" id="UP001147760">
    <property type="component" value="Unassembled WGS sequence"/>
</dbReference>